<dbReference type="RefSeq" id="WP_183397343.1">
    <property type="nucleotide sequence ID" value="NZ_JACIDS010000001.1"/>
</dbReference>
<evidence type="ECO:0000256" key="1">
    <source>
        <dbReference type="ARBA" id="ARBA00006227"/>
    </source>
</evidence>
<evidence type="ECO:0000256" key="5">
    <source>
        <dbReference type="ARBA" id="ARBA00035201"/>
    </source>
</evidence>
<keyword evidence="8" id="KW-1185">Reference proteome</keyword>
<sequence>MSTISTKPADVEKKWILIDAEGLVVGRLASIVANRLRGKHKASFTPHVDDGDNVIIINAEKAVFTGAKYSDKVYYWHTGYIGGIKQRTARQIFEGRFPERVIEKAVERMLPEGPLGRRQFGNLRVYAGTSHPHEAQQPEVLDVAALNPKNKRIA</sequence>
<evidence type="ECO:0000256" key="6">
    <source>
        <dbReference type="HAMAP-Rule" id="MF_01366"/>
    </source>
</evidence>
<keyword evidence="3 6" id="KW-0689">Ribosomal protein</keyword>
<dbReference type="AlphaFoldDB" id="A0A840AKL4"/>
<evidence type="ECO:0000313" key="7">
    <source>
        <dbReference type="EMBL" id="MBB3929714.1"/>
    </source>
</evidence>
<gene>
    <name evidence="6" type="primary">rplM</name>
    <name evidence="7" type="ORF">GGR25_000733</name>
</gene>
<dbReference type="GO" id="GO:0006412">
    <property type="term" value="P:translation"/>
    <property type="evidence" value="ECO:0007669"/>
    <property type="project" value="UniProtKB-UniRule"/>
</dbReference>
<name>A0A840AKL4_9HYPH</name>
<organism evidence="7 8">
    <name type="scientific">Kaistia hirudinis</name>
    <dbReference type="NCBI Taxonomy" id="1293440"/>
    <lineage>
        <taxon>Bacteria</taxon>
        <taxon>Pseudomonadati</taxon>
        <taxon>Pseudomonadota</taxon>
        <taxon>Alphaproteobacteria</taxon>
        <taxon>Hyphomicrobiales</taxon>
        <taxon>Kaistiaceae</taxon>
        <taxon>Kaistia</taxon>
    </lineage>
</organism>
<evidence type="ECO:0000256" key="4">
    <source>
        <dbReference type="ARBA" id="ARBA00023274"/>
    </source>
</evidence>
<dbReference type="Proteomes" id="UP000553963">
    <property type="component" value="Unassembled WGS sequence"/>
</dbReference>
<comment type="similarity">
    <text evidence="1 6">Belongs to the universal ribosomal protein uL13 family.</text>
</comment>
<dbReference type="HAMAP" id="MF_01366">
    <property type="entry name" value="Ribosomal_uL13"/>
    <property type="match status" value="1"/>
</dbReference>
<dbReference type="InterPro" id="IPR036899">
    <property type="entry name" value="Ribosomal_uL13_sf"/>
</dbReference>
<comment type="function">
    <text evidence="6">This protein is one of the early assembly proteins of the 50S ribosomal subunit, although it is not seen to bind rRNA by itself. It is important during the early stages of 50S assembly.</text>
</comment>
<keyword evidence="4 6" id="KW-0687">Ribonucleoprotein</keyword>
<dbReference type="Gene3D" id="3.90.1180.10">
    <property type="entry name" value="Ribosomal protein L13"/>
    <property type="match status" value="1"/>
</dbReference>
<evidence type="ECO:0000256" key="3">
    <source>
        <dbReference type="ARBA" id="ARBA00022980"/>
    </source>
</evidence>
<dbReference type="CDD" id="cd00392">
    <property type="entry name" value="Ribosomal_L13"/>
    <property type="match status" value="1"/>
</dbReference>
<evidence type="ECO:0000313" key="8">
    <source>
        <dbReference type="Proteomes" id="UP000553963"/>
    </source>
</evidence>
<dbReference type="InterPro" id="IPR005822">
    <property type="entry name" value="Ribosomal_uL13"/>
</dbReference>
<dbReference type="GO" id="GO:0003729">
    <property type="term" value="F:mRNA binding"/>
    <property type="evidence" value="ECO:0007669"/>
    <property type="project" value="UniProtKB-ARBA"/>
</dbReference>
<dbReference type="PANTHER" id="PTHR11545:SF2">
    <property type="entry name" value="LARGE RIBOSOMAL SUBUNIT PROTEIN UL13M"/>
    <property type="match status" value="1"/>
</dbReference>
<proteinExistence type="inferred from homology"/>
<dbReference type="EMBL" id="JACIDS010000001">
    <property type="protein sequence ID" value="MBB3929714.1"/>
    <property type="molecule type" value="Genomic_DNA"/>
</dbReference>
<dbReference type="GO" id="GO:0003735">
    <property type="term" value="F:structural constituent of ribosome"/>
    <property type="evidence" value="ECO:0007669"/>
    <property type="project" value="InterPro"/>
</dbReference>
<dbReference type="InterPro" id="IPR005823">
    <property type="entry name" value="Ribosomal_uL13_bac-type"/>
</dbReference>
<dbReference type="FunFam" id="3.90.1180.10:FF:000001">
    <property type="entry name" value="50S ribosomal protein L13"/>
    <property type="match status" value="1"/>
</dbReference>
<comment type="subunit">
    <text evidence="2 6">Part of the 50S ribosomal subunit.</text>
</comment>
<dbReference type="GO" id="GO:0022625">
    <property type="term" value="C:cytosolic large ribosomal subunit"/>
    <property type="evidence" value="ECO:0007669"/>
    <property type="project" value="TreeGrafter"/>
</dbReference>
<dbReference type="PANTHER" id="PTHR11545">
    <property type="entry name" value="RIBOSOMAL PROTEIN L13"/>
    <property type="match status" value="1"/>
</dbReference>
<protein>
    <recommendedName>
        <fullName evidence="5 6">Large ribosomal subunit protein uL13</fullName>
    </recommendedName>
</protein>
<dbReference type="PIRSF" id="PIRSF002181">
    <property type="entry name" value="Ribosomal_L13"/>
    <property type="match status" value="1"/>
</dbReference>
<dbReference type="SUPFAM" id="SSF52161">
    <property type="entry name" value="Ribosomal protein L13"/>
    <property type="match status" value="1"/>
</dbReference>
<comment type="caution">
    <text evidence="7">The sequence shown here is derived from an EMBL/GenBank/DDBJ whole genome shotgun (WGS) entry which is preliminary data.</text>
</comment>
<evidence type="ECO:0000256" key="2">
    <source>
        <dbReference type="ARBA" id="ARBA00011838"/>
    </source>
</evidence>
<dbReference type="Pfam" id="PF00572">
    <property type="entry name" value="Ribosomal_L13"/>
    <property type="match status" value="1"/>
</dbReference>
<reference evidence="7 8" key="1">
    <citation type="submission" date="2020-08" db="EMBL/GenBank/DDBJ databases">
        <title>Genomic Encyclopedia of Type Strains, Phase IV (KMG-IV): sequencing the most valuable type-strain genomes for metagenomic binning, comparative biology and taxonomic classification.</title>
        <authorList>
            <person name="Goeker M."/>
        </authorList>
    </citation>
    <scope>NUCLEOTIDE SEQUENCE [LARGE SCALE GENOMIC DNA]</scope>
    <source>
        <strain evidence="7 8">DSM 25966</strain>
    </source>
</reference>
<accession>A0A840AKL4</accession>
<dbReference type="GO" id="GO:0017148">
    <property type="term" value="P:negative regulation of translation"/>
    <property type="evidence" value="ECO:0007669"/>
    <property type="project" value="TreeGrafter"/>
</dbReference>
<dbReference type="NCBIfam" id="TIGR01066">
    <property type="entry name" value="rplM_bact"/>
    <property type="match status" value="1"/>
</dbReference>